<feature type="repeat" description="WD" evidence="5">
    <location>
        <begin position="233"/>
        <end position="274"/>
    </location>
</feature>
<evidence type="ECO:0000256" key="6">
    <source>
        <dbReference type="SAM" id="Coils"/>
    </source>
</evidence>
<dbReference type="PROSITE" id="PS50294">
    <property type="entry name" value="WD_REPEATS_REGION"/>
    <property type="match status" value="2"/>
</dbReference>
<dbReference type="InterPro" id="IPR019775">
    <property type="entry name" value="WD40_repeat_CS"/>
</dbReference>
<name>A0A6G1JTB3_9PLEO</name>
<evidence type="ECO:0000256" key="2">
    <source>
        <dbReference type="ARBA" id="ARBA00022574"/>
    </source>
</evidence>
<dbReference type="InterPro" id="IPR001680">
    <property type="entry name" value="WD40_rpt"/>
</dbReference>
<gene>
    <name evidence="7" type="ORF">K504DRAFT_392574</name>
</gene>
<dbReference type="CDD" id="cd00200">
    <property type="entry name" value="WD40"/>
    <property type="match status" value="1"/>
</dbReference>
<dbReference type="InterPro" id="IPR020472">
    <property type="entry name" value="WD40_PAC1"/>
</dbReference>
<organism evidence="7 8">
    <name type="scientific">Pleomassaria siparia CBS 279.74</name>
    <dbReference type="NCBI Taxonomy" id="1314801"/>
    <lineage>
        <taxon>Eukaryota</taxon>
        <taxon>Fungi</taxon>
        <taxon>Dikarya</taxon>
        <taxon>Ascomycota</taxon>
        <taxon>Pezizomycotina</taxon>
        <taxon>Dothideomycetes</taxon>
        <taxon>Pleosporomycetidae</taxon>
        <taxon>Pleosporales</taxon>
        <taxon>Pleomassariaceae</taxon>
        <taxon>Pleomassaria</taxon>
    </lineage>
</organism>
<dbReference type="GO" id="GO:0007165">
    <property type="term" value="P:signal transduction"/>
    <property type="evidence" value="ECO:0007669"/>
    <property type="project" value="UniProtKB-KW"/>
</dbReference>
<proteinExistence type="inferred from homology"/>
<dbReference type="Pfam" id="PF25391">
    <property type="entry name" value="WD40_Gbeta"/>
    <property type="match status" value="1"/>
</dbReference>
<feature type="repeat" description="WD" evidence="5">
    <location>
        <begin position="190"/>
        <end position="232"/>
    </location>
</feature>
<dbReference type="Gene3D" id="2.130.10.10">
    <property type="entry name" value="YVTN repeat-like/Quinoprotein amine dehydrogenase"/>
    <property type="match status" value="1"/>
</dbReference>
<accession>A0A6G1JTB3</accession>
<evidence type="ECO:0000256" key="1">
    <source>
        <dbReference type="ARBA" id="ARBA00009768"/>
    </source>
</evidence>
<dbReference type="PROSITE" id="PS00678">
    <property type="entry name" value="WD_REPEATS_1"/>
    <property type="match status" value="1"/>
</dbReference>
<dbReference type="SMART" id="SM00320">
    <property type="entry name" value="WD40"/>
    <property type="match status" value="7"/>
</dbReference>
<dbReference type="InterPro" id="IPR015943">
    <property type="entry name" value="WD40/YVTN_repeat-like_dom_sf"/>
</dbReference>
<reference evidence="7" key="1">
    <citation type="journal article" date="2020" name="Stud. Mycol.">
        <title>101 Dothideomycetes genomes: a test case for predicting lifestyles and emergence of pathogens.</title>
        <authorList>
            <person name="Haridas S."/>
            <person name="Albert R."/>
            <person name="Binder M."/>
            <person name="Bloem J."/>
            <person name="Labutti K."/>
            <person name="Salamov A."/>
            <person name="Andreopoulos B."/>
            <person name="Baker S."/>
            <person name="Barry K."/>
            <person name="Bills G."/>
            <person name="Bluhm B."/>
            <person name="Cannon C."/>
            <person name="Castanera R."/>
            <person name="Culley D."/>
            <person name="Daum C."/>
            <person name="Ezra D."/>
            <person name="Gonzalez J."/>
            <person name="Henrissat B."/>
            <person name="Kuo A."/>
            <person name="Liang C."/>
            <person name="Lipzen A."/>
            <person name="Lutzoni F."/>
            <person name="Magnuson J."/>
            <person name="Mondo S."/>
            <person name="Nolan M."/>
            <person name="Ohm R."/>
            <person name="Pangilinan J."/>
            <person name="Park H.-J."/>
            <person name="Ramirez L."/>
            <person name="Alfaro M."/>
            <person name="Sun H."/>
            <person name="Tritt A."/>
            <person name="Yoshinaga Y."/>
            <person name="Zwiers L.-H."/>
            <person name="Turgeon B."/>
            <person name="Goodwin S."/>
            <person name="Spatafora J."/>
            <person name="Crous P."/>
            <person name="Grigoriev I."/>
        </authorList>
    </citation>
    <scope>NUCLEOTIDE SEQUENCE</scope>
    <source>
        <strain evidence="7">CBS 279.74</strain>
    </source>
</reference>
<keyword evidence="6" id="KW-0175">Coiled coil</keyword>
<dbReference type="PRINTS" id="PR00319">
    <property type="entry name" value="GPROTEINB"/>
</dbReference>
<feature type="repeat" description="WD" evidence="5">
    <location>
        <begin position="149"/>
        <end position="189"/>
    </location>
</feature>
<dbReference type="PANTHER" id="PTHR19850">
    <property type="entry name" value="GUANINE NUCLEOTIDE-BINDING PROTEIN BETA G PROTEIN BETA"/>
    <property type="match status" value="1"/>
</dbReference>
<feature type="coiled-coil region" evidence="6">
    <location>
        <begin position="6"/>
        <end position="40"/>
    </location>
</feature>
<dbReference type="OrthoDB" id="10255630at2759"/>
<dbReference type="AlphaFoldDB" id="A0A6G1JTB3"/>
<protein>
    <submittedName>
        <fullName evidence="7">Guanine nucleotide-binding protein, beta subunit</fullName>
    </submittedName>
</protein>
<dbReference type="Proteomes" id="UP000799428">
    <property type="component" value="Unassembled WGS sequence"/>
</dbReference>
<dbReference type="PRINTS" id="PR00320">
    <property type="entry name" value="GPROTEINBRPT"/>
</dbReference>
<dbReference type="InterPro" id="IPR036322">
    <property type="entry name" value="WD40_repeat_dom_sf"/>
</dbReference>
<keyword evidence="2 5" id="KW-0853">WD repeat</keyword>
<dbReference type="PROSITE" id="PS50082">
    <property type="entry name" value="WD_REPEATS_2"/>
    <property type="match status" value="4"/>
</dbReference>
<evidence type="ECO:0000313" key="8">
    <source>
        <dbReference type="Proteomes" id="UP000799428"/>
    </source>
</evidence>
<dbReference type="SUPFAM" id="SSF50978">
    <property type="entry name" value="WD40 repeat-like"/>
    <property type="match status" value="1"/>
</dbReference>
<keyword evidence="3" id="KW-0677">Repeat</keyword>
<dbReference type="FunFam" id="2.130.10.10:FF:000020">
    <property type="entry name" value="Guanine nucleotide-binding protein beta subunit"/>
    <property type="match status" value="1"/>
</dbReference>
<evidence type="ECO:0000313" key="7">
    <source>
        <dbReference type="EMBL" id="KAF2703522.1"/>
    </source>
</evidence>
<comment type="similarity">
    <text evidence="1">Belongs to the WD repeat G protein beta family.</text>
</comment>
<sequence length="372" mass="41330">MADMSAESIQQKIQIARRDAEALKDRIKRKKDELADTTLRDVAKQRVEALPRLTMKTKRTLKGHLAKIYAMHWSTDRRHLVSASQDGKLIIWDAYTTNKVHAIPLRSSWVMTCAYSPSGNYVACGGLDNICSIYNLSAREGPTRVARELSGHSGYLSCCRFISDKRILTSSGDMTCVLWDLETGSKVHEFADHLGDVMSLSINPLDHNQFVSGACDAFAKLWDIRQQKCVQTFAAHDSDINAIQFFPNGNAFGTGSDDASCRLFDIRADRELQSYTIPEPVCGITSVAFSVSGRLLFAGYDDFECKACAVWDVLRGERVGTLQGHDNRVSCLGVSNDALSLCTGSWDSMVRLICILLHTLHIADLAQLRIWA</sequence>
<evidence type="ECO:0000256" key="3">
    <source>
        <dbReference type="ARBA" id="ARBA00022737"/>
    </source>
</evidence>
<keyword evidence="4" id="KW-0807">Transducer</keyword>
<dbReference type="InterPro" id="IPR016346">
    <property type="entry name" value="G-protein_beta_1-5"/>
</dbReference>
<keyword evidence="8" id="KW-1185">Reference proteome</keyword>
<dbReference type="EMBL" id="MU005787">
    <property type="protein sequence ID" value="KAF2703522.1"/>
    <property type="molecule type" value="Genomic_DNA"/>
</dbReference>
<feature type="repeat" description="WD" evidence="5">
    <location>
        <begin position="61"/>
        <end position="102"/>
    </location>
</feature>
<evidence type="ECO:0000256" key="5">
    <source>
        <dbReference type="PROSITE-ProRule" id="PRU00221"/>
    </source>
</evidence>
<dbReference type="PIRSF" id="PIRSF002394">
    <property type="entry name" value="GN-bd_beta"/>
    <property type="match status" value="1"/>
</dbReference>
<dbReference type="InterPro" id="IPR001632">
    <property type="entry name" value="WD40_G-protein_beta-like"/>
</dbReference>
<evidence type="ECO:0000256" key="4">
    <source>
        <dbReference type="ARBA" id="ARBA00023224"/>
    </source>
</evidence>